<dbReference type="PANTHER" id="PTHR34387:SF2">
    <property type="entry name" value="SLR1258 PROTEIN"/>
    <property type="match status" value="1"/>
</dbReference>
<dbReference type="Proteomes" id="UP000199662">
    <property type="component" value="Unassembled WGS sequence"/>
</dbReference>
<organism evidence="2 3">
    <name type="scientific">Propionispira arboris</name>
    <dbReference type="NCBI Taxonomy" id="84035"/>
    <lineage>
        <taxon>Bacteria</taxon>
        <taxon>Bacillati</taxon>
        <taxon>Bacillota</taxon>
        <taxon>Negativicutes</taxon>
        <taxon>Selenomonadales</taxon>
        <taxon>Selenomonadaceae</taxon>
        <taxon>Propionispira</taxon>
    </lineage>
</organism>
<dbReference type="Gene3D" id="3.30.70.2970">
    <property type="entry name" value="Protein of unknown function (DUF541), domain 2"/>
    <property type="match status" value="1"/>
</dbReference>
<dbReference type="AlphaFoldDB" id="A0A1H6XGU7"/>
<evidence type="ECO:0000256" key="1">
    <source>
        <dbReference type="SAM" id="SignalP"/>
    </source>
</evidence>
<accession>A0A1H6XGU7</accession>
<feature type="signal peptide" evidence="1">
    <location>
        <begin position="1"/>
        <end position="23"/>
    </location>
</feature>
<dbReference type="RefSeq" id="WP_091830208.1">
    <property type="nucleotide sequence ID" value="NZ_FNZK01000005.1"/>
</dbReference>
<feature type="chain" id="PRO_5011451329" description="26 kDa periplasmic immunogenic protein" evidence="1">
    <location>
        <begin position="24"/>
        <end position="238"/>
    </location>
</feature>
<dbReference type="EMBL" id="FNZK01000005">
    <property type="protein sequence ID" value="SEJ26744.1"/>
    <property type="molecule type" value="Genomic_DNA"/>
</dbReference>
<evidence type="ECO:0000313" key="3">
    <source>
        <dbReference type="Proteomes" id="UP000199662"/>
    </source>
</evidence>
<dbReference type="InterPro" id="IPR007497">
    <property type="entry name" value="SIMPL/DUF541"/>
</dbReference>
<dbReference type="PANTHER" id="PTHR34387">
    <property type="entry name" value="SLR1258 PROTEIN"/>
    <property type="match status" value="1"/>
</dbReference>
<gene>
    <name evidence="2" type="ORF">SAMN05660742_10556</name>
</gene>
<name>A0A1H6XGU7_9FIRM</name>
<dbReference type="InterPro" id="IPR052022">
    <property type="entry name" value="26kDa_periplasmic_antigen"/>
</dbReference>
<keyword evidence="3" id="KW-1185">Reference proteome</keyword>
<dbReference type="STRING" id="84035.SAMN05660742_10556"/>
<reference evidence="2 3" key="1">
    <citation type="submission" date="2016-10" db="EMBL/GenBank/DDBJ databases">
        <authorList>
            <person name="de Groot N.N."/>
        </authorList>
    </citation>
    <scope>NUCLEOTIDE SEQUENCE [LARGE SCALE GENOMIC DNA]</scope>
    <source>
        <strain evidence="2 3">DSM 2179</strain>
    </source>
</reference>
<sequence length="238" mass="25731">MKKITFLMFICTLLWLPLSTVQAESVENTAIHTISVQGNSSLTATPDQADISIGITTTAATANIAAQENAVIANDIQTNLAALGIAKDKIHTKNYTFYPTYNNNTTTDHANEITGYAADNTVSVTLDDIAMLSDVIDSSIKSGANKVNSINFTMKNPKDMQQKALQAAIKDAREKADSIAKALGKHVTNVVSVSENNSYIESRNFASFSLRKSDGLSTPIEPDEIHINSTVQVQFIMD</sequence>
<evidence type="ECO:0008006" key="4">
    <source>
        <dbReference type="Google" id="ProtNLM"/>
    </source>
</evidence>
<dbReference type="GO" id="GO:0006974">
    <property type="term" value="P:DNA damage response"/>
    <property type="evidence" value="ECO:0007669"/>
    <property type="project" value="TreeGrafter"/>
</dbReference>
<protein>
    <recommendedName>
        <fullName evidence="4">26 kDa periplasmic immunogenic protein</fullName>
    </recommendedName>
</protein>
<evidence type="ECO:0000313" key="2">
    <source>
        <dbReference type="EMBL" id="SEJ26744.1"/>
    </source>
</evidence>
<keyword evidence="1" id="KW-0732">Signal</keyword>
<proteinExistence type="predicted"/>
<dbReference type="Pfam" id="PF04402">
    <property type="entry name" value="SIMPL"/>
    <property type="match status" value="1"/>
</dbReference>
<dbReference type="Gene3D" id="3.30.110.170">
    <property type="entry name" value="Protein of unknown function (DUF541), domain 1"/>
    <property type="match status" value="1"/>
</dbReference>